<accession>A0AAV2S8Q1</accession>
<organism evidence="1 2">
    <name type="scientific">Meganyctiphanes norvegica</name>
    <name type="common">Northern krill</name>
    <name type="synonym">Thysanopoda norvegica</name>
    <dbReference type="NCBI Taxonomy" id="48144"/>
    <lineage>
        <taxon>Eukaryota</taxon>
        <taxon>Metazoa</taxon>
        <taxon>Ecdysozoa</taxon>
        <taxon>Arthropoda</taxon>
        <taxon>Crustacea</taxon>
        <taxon>Multicrustacea</taxon>
        <taxon>Malacostraca</taxon>
        <taxon>Eumalacostraca</taxon>
        <taxon>Eucarida</taxon>
        <taxon>Euphausiacea</taxon>
        <taxon>Euphausiidae</taxon>
        <taxon>Meganyctiphanes</taxon>
    </lineage>
</organism>
<dbReference type="AlphaFoldDB" id="A0AAV2S8Q1"/>
<dbReference type="EMBL" id="CAXKWB010047998">
    <property type="protein sequence ID" value="CAL4166313.1"/>
    <property type="molecule type" value="Genomic_DNA"/>
</dbReference>
<dbReference type="Proteomes" id="UP001497623">
    <property type="component" value="Unassembled WGS sequence"/>
</dbReference>
<reference evidence="1 2" key="1">
    <citation type="submission" date="2024-05" db="EMBL/GenBank/DDBJ databases">
        <authorList>
            <person name="Wallberg A."/>
        </authorList>
    </citation>
    <scope>NUCLEOTIDE SEQUENCE [LARGE SCALE GENOMIC DNA]</scope>
</reference>
<gene>
    <name evidence="1" type="ORF">MNOR_LOCUS33390</name>
</gene>
<protein>
    <submittedName>
        <fullName evidence="1">Uncharacterized protein</fullName>
    </submittedName>
</protein>
<feature type="non-terminal residue" evidence="1">
    <location>
        <position position="107"/>
    </location>
</feature>
<proteinExistence type="predicted"/>
<evidence type="ECO:0000313" key="1">
    <source>
        <dbReference type="EMBL" id="CAL4166313.1"/>
    </source>
</evidence>
<evidence type="ECO:0000313" key="2">
    <source>
        <dbReference type="Proteomes" id="UP001497623"/>
    </source>
</evidence>
<feature type="non-terminal residue" evidence="1">
    <location>
        <position position="1"/>
    </location>
</feature>
<keyword evidence="2" id="KW-1185">Reference proteome</keyword>
<sequence length="107" mass="12164">DNDGFLSTCTKRRCSHIAALSRMRVCKTWRQYHRRFATYGFEAEGEEFLEGLWTTALVPCRVPVWMPSSVRTARLSSCRPFKGSTRLGGYRVALSMDHGENRSSSSP</sequence>
<comment type="caution">
    <text evidence="1">The sequence shown here is derived from an EMBL/GenBank/DDBJ whole genome shotgun (WGS) entry which is preliminary data.</text>
</comment>
<name>A0AAV2S8Q1_MEGNR</name>